<evidence type="ECO:0000256" key="1">
    <source>
        <dbReference type="SAM" id="MobiDB-lite"/>
    </source>
</evidence>
<dbReference type="Pfam" id="PF14392">
    <property type="entry name" value="zf-CCHC_4"/>
    <property type="match status" value="1"/>
</dbReference>
<feature type="domain" description="Zinc knuckle CX2CX4HX4C" evidence="3">
    <location>
        <begin position="175"/>
        <end position="222"/>
    </location>
</feature>
<dbReference type="InterPro" id="IPR025836">
    <property type="entry name" value="Zn_knuckle_CX2CX4HX4C"/>
</dbReference>
<organism evidence="4 5">
    <name type="scientific">Acer yangbiense</name>
    <dbReference type="NCBI Taxonomy" id="1000413"/>
    <lineage>
        <taxon>Eukaryota</taxon>
        <taxon>Viridiplantae</taxon>
        <taxon>Streptophyta</taxon>
        <taxon>Embryophyta</taxon>
        <taxon>Tracheophyta</taxon>
        <taxon>Spermatophyta</taxon>
        <taxon>Magnoliopsida</taxon>
        <taxon>eudicotyledons</taxon>
        <taxon>Gunneridae</taxon>
        <taxon>Pentapetalae</taxon>
        <taxon>rosids</taxon>
        <taxon>malvids</taxon>
        <taxon>Sapindales</taxon>
        <taxon>Sapindaceae</taxon>
        <taxon>Hippocastanoideae</taxon>
        <taxon>Acereae</taxon>
        <taxon>Acer</taxon>
    </lineage>
</organism>
<accession>A0A5C7IBF1</accession>
<dbReference type="EMBL" id="VAHF01000003">
    <property type="protein sequence ID" value="TXG66079.1"/>
    <property type="molecule type" value="Genomic_DNA"/>
</dbReference>
<protein>
    <recommendedName>
        <fullName evidence="6">CCHC-type domain-containing protein</fullName>
    </recommendedName>
</protein>
<proteinExistence type="predicted"/>
<comment type="caution">
    <text evidence="4">The sequence shown here is derived from an EMBL/GenBank/DDBJ whole genome shotgun (WGS) entry which is preliminary data.</text>
</comment>
<dbReference type="OrthoDB" id="1939268at2759"/>
<gene>
    <name evidence="4" type="ORF">EZV62_007354</name>
</gene>
<name>A0A5C7IBF1_9ROSI</name>
<dbReference type="Pfam" id="PF14111">
    <property type="entry name" value="DUF4283"/>
    <property type="match status" value="1"/>
</dbReference>
<dbReference type="PANTHER" id="PTHR31286:SF167">
    <property type="entry name" value="OS09G0268800 PROTEIN"/>
    <property type="match status" value="1"/>
</dbReference>
<evidence type="ECO:0000313" key="5">
    <source>
        <dbReference type="Proteomes" id="UP000323000"/>
    </source>
</evidence>
<dbReference type="Proteomes" id="UP000323000">
    <property type="component" value="Chromosome 3"/>
</dbReference>
<feature type="domain" description="DUF4283" evidence="2">
    <location>
        <begin position="34"/>
        <end position="110"/>
    </location>
</feature>
<feature type="region of interest" description="Disordered" evidence="1">
    <location>
        <begin position="246"/>
        <end position="311"/>
    </location>
</feature>
<evidence type="ECO:0008006" key="6">
    <source>
        <dbReference type="Google" id="ProtNLM"/>
    </source>
</evidence>
<keyword evidence="5" id="KW-1185">Reference proteome</keyword>
<dbReference type="AlphaFoldDB" id="A0A5C7IBF1"/>
<evidence type="ECO:0000313" key="4">
    <source>
        <dbReference type="EMBL" id="TXG66079.1"/>
    </source>
</evidence>
<evidence type="ECO:0000259" key="2">
    <source>
        <dbReference type="Pfam" id="PF14111"/>
    </source>
</evidence>
<sequence>MTEADITKLYENLSIADEEVAVHEMSEEIGEDGAEDVERCLVGKVLSGKKVNREAFKGIIEQIWNPFGRVEIKLVSDNVFMFYFINSEHHNRVWHRGPWHFGNSLIVLEKSVGTGNISQLAFNKSDFWIQIHEIPILCMNWKNAKWLAEQIGEVMDIPLESRECWGKYMRVRVRIDISKPLKWWLRLKLGKTEGVTRVSLKYERLPEFCFVCGKIGHGIKVCVDEEARKAALEGSLNRFGSRLKAPVPEKSKSKGLGQVNASSSERTRSIKASWETEGDRSVSLRSGSTTSHKSTSIGAAAAPSILKRITD</sequence>
<reference evidence="5" key="1">
    <citation type="journal article" date="2019" name="Gigascience">
        <title>De novo genome assembly of the endangered Acer yangbiense, a plant species with extremely small populations endemic to Yunnan Province, China.</title>
        <authorList>
            <person name="Yang J."/>
            <person name="Wariss H.M."/>
            <person name="Tao L."/>
            <person name="Zhang R."/>
            <person name="Yun Q."/>
            <person name="Hollingsworth P."/>
            <person name="Dao Z."/>
            <person name="Luo G."/>
            <person name="Guo H."/>
            <person name="Ma Y."/>
            <person name="Sun W."/>
        </authorList>
    </citation>
    <scope>NUCLEOTIDE SEQUENCE [LARGE SCALE GENOMIC DNA]</scope>
    <source>
        <strain evidence="5">cv. Malutang</strain>
    </source>
</reference>
<feature type="compositionally biased region" description="Polar residues" evidence="1">
    <location>
        <begin position="283"/>
        <end position="297"/>
    </location>
</feature>
<dbReference type="InterPro" id="IPR025558">
    <property type="entry name" value="DUF4283"/>
</dbReference>
<dbReference type="InterPro" id="IPR040256">
    <property type="entry name" value="At4g02000-like"/>
</dbReference>
<evidence type="ECO:0000259" key="3">
    <source>
        <dbReference type="Pfam" id="PF14392"/>
    </source>
</evidence>
<dbReference type="PANTHER" id="PTHR31286">
    <property type="entry name" value="GLYCINE-RICH CELL WALL STRUCTURAL PROTEIN 1.8-LIKE"/>
    <property type="match status" value="1"/>
</dbReference>